<gene>
    <name evidence="9" type="primary">clsA</name>
    <name evidence="9" type="ORF">Rcae01_05722</name>
</gene>
<dbReference type="PROSITE" id="PS50035">
    <property type="entry name" value="PLD"/>
    <property type="match status" value="2"/>
</dbReference>
<sequence length="537" mass="59742">MVYVGWYVGSVIGALLMLVAMTAMRHDERKHVGRFGWIVVILLCPPVGFLLYLTLAGRKISAEHELRGIVKMPPCPSVEVPDRCGLSNIGIRRGLAPSTPGNCVKLLAKPEEMYQYLFELIDSATESLYVLSFIMADDDLGHKIVDKLAAKARQGVDVKLLVDGVGSFLMPDEMLDTVRDAGGEAMTFKPVSRLSRFAYLNFRNHRKLVIADGKRAYVGGANLVQYEITEQPDEDTWVDLCVALTGPAACQVEAVFRSDWRFVNRDHSLDEADLQKEIPCCGVFKPKSCDSKQTESSNGKSSDGKASNRETSDGKSGDSDSEHCKSGDCESAKGESEHRENSKANDGHAEHGGHDGHDGASRVQVIPIGPDGPGEVMEDLLITAIQRATKRVWIVTPYFVPSSIAMRSLEMACRREIDVRIMFPNESDMMPADYARFEYSRDLHEAGARVLRYRDGVVHTKAVLVDDEVAFIGSANFDMRSFFLNYEVMLAIHDPRILHELGDWYTAMEAQCDDRQEPDSLRRRFFSTAARIFGSEL</sequence>
<dbReference type="RefSeq" id="WP_345687939.1">
    <property type="nucleotide sequence ID" value="NZ_BAABRO010000020.1"/>
</dbReference>
<keyword evidence="2" id="KW-1003">Cell membrane</keyword>
<evidence type="ECO:0000259" key="8">
    <source>
        <dbReference type="PROSITE" id="PS50035"/>
    </source>
</evidence>
<feature type="compositionally biased region" description="Basic and acidic residues" evidence="6">
    <location>
        <begin position="302"/>
        <end position="360"/>
    </location>
</feature>
<feature type="region of interest" description="Disordered" evidence="6">
    <location>
        <begin position="288"/>
        <end position="371"/>
    </location>
</feature>
<name>A0ABP9VZT2_9BACT</name>
<evidence type="ECO:0000256" key="5">
    <source>
        <dbReference type="ARBA" id="ARBA00023136"/>
    </source>
</evidence>
<proteinExistence type="predicted"/>
<keyword evidence="4 7" id="KW-1133">Transmembrane helix</keyword>
<evidence type="ECO:0000313" key="10">
    <source>
        <dbReference type="Proteomes" id="UP001416858"/>
    </source>
</evidence>
<dbReference type="Pfam" id="PF13396">
    <property type="entry name" value="PLDc_N"/>
    <property type="match status" value="1"/>
</dbReference>
<feature type="transmembrane region" description="Helical" evidence="7">
    <location>
        <begin position="6"/>
        <end position="23"/>
    </location>
</feature>
<feature type="domain" description="PLD phosphodiesterase" evidence="8">
    <location>
        <begin position="454"/>
        <end position="481"/>
    </location>
</feature>
<comment type="subcellular location">
    <subcellularLocation>
        <location evidence="1">Cell membrane</location>
        <topology evidence="1">Multi-pass membrane protein</topology>
    </subcellularLocation>
</comment>
<evidence type="ECO:0000256" key="7">
    <source>
        <dbReference type="SAM" id="Phobius"/>
    </source>
</evidence>
<dbReference type="SUPFAM" id="SSF56024">
    <property type="entry name" value="Phospholipase D/nuclease"/>
    <property type="match status" value="2"/>
</dbReference>
<keyword evidence="5 7" id="KW-0472">Membrane</keyword>
<feature type="transmembrane region" description="Helical" evidence="7">
    <location>
        <begin position="35"/>
        <end position="55"/>
    </location>
</feature>
<dbReference type="InterPro" id="IPR025202">
    <property type="entry name" value="PLD-like_dom"/>
</dbReference>
<reference evidence="9 10" key="1">
    <citation type="submission" date="2024-02" db="EMBL/GenBank/DDBJ databases">
        <title>Rhodopirellula caenicola NBRC 110016.</title>
        <authorList>
            <person name="Ichikawa N."/>
            <person name="Katano-Makiyama Y."/>
            <person name="Hidaka K."/>
        </authorList>
    </citation>
    <scope>NUCLEOTIDE SEQUENCE [LARGE SCALE GENOMIC DNA]</scope>
    <source>
        <strain evidence="9 10">NBRC 110016</strain>
    </source>
</reference>
<protein>
    <submittedName>
        <fullName evidence="9">Cardiolipin synthase A</fullName>
    </submittedName>
</protein>
<evidence type="ECO:0000313" key="9">
    <source>
        <dbReference type="EMBL" id="GAA5510216.1"/>
    </source>
</evidence>
<evidence type="ECO:0000256" key="2">
    <source>
        <dbReference type="ARBA" id="ARBA00022475"/>
    </source>
</evidence>
<dbReference type="Gene3D" id="3.30.870.10">
    <property type="entry name" value="Endonuclease Chain A"/>
    <property type="match status" value="2"/>
</dbReference>
<dbReference type="PANTHER" id="PTHR21248">
    <property type="entry name" value="CARDIOLIPIN SYNTHASE"/>
    <property type="match status" value="1"/>
</dbReference>
<dbReference type="Pfam" id="PF13091">
    <property type="entry name" value="PLDc_2"/>
    <property type="match status" value="2"/>
</dbReference>
<keyword evidence="10" id="KW-1185">Reference proteome</keyword>
<evidence type="ECO:0000256" key="6">
    <source>
        <dbReference type="SAM" id="MobiDB-lite"/>
    </source>
</evidence>
<organism evidence="9 10">
    <name type="scientific">Novipirellula caenicola</name>
    <dbReference type="NCBI Taxonomy" id="1536901"/>
    <lineage>
        <taxon>Bacteria</taxon>
        <taxon>Pseudomonadati</taxon>
        <taxon>Planctomycetota</taxon>
        <taxon>Planctomycetia</taxon>
        <taxon>Pirellulales</taxon>
        <taxon>Pirellulaceae</taxon>
        <taxon>Novipirellula</taxon>
    </lineage>
</organism>
<comment type="caution">
    <text evidence="9">The sequence shown here is derived from an EMBL/GenBank/DDBJ whole genome shotgun (WGS) entry which is preliminary data.</text>
</comment>
<dbReference type="InterPro" id="IPR027379">
    <property type="entry name" value="CLS_N"/>
</dbReference>
<dbReference type="SMART" id="SM00155">
    <property type="entry name" value="PLDc"/>
    <property type="match status" value="2"/>
</dbReference>
<dbReference type="InterPro" id="IPR001736">
    <property type="entry name" value="PLipase_D/transphosphatidylase"/>
</dbReference>
<evidence type="ECO:0000256" key="1">
    <source>
        <dbReference type="ARBA" id="ARBA00004651"/>
    </source>
</evidence>
<feature type="domain" description="PLD phosphodiesterase" evidence="8">
    <location>
        <begin position="200"/>
        <end position="227"/>
    </location>
</feature>
<evidence type="ECO:0000256" key="3">
    <source>
        <dbReference type="ARBA" id="ARBA00022692"/>
    </source>
</evidence>
<dbReference type="EMBL" id="BAABRO010000020">
    <property type="protein sequence ID" value="GAA5510216.1"/>
    <property type="molecule type" value="Genomic_DNA"/>
</dbReference>
<accession>A0ABP9VZT2</accession>
<evidence type="ECO:0000256" key="4">
    <source>
        <dbReference type="ARBA" id="ARBA00022989"/>
    </source>
</evidence>
<keyword evidence="3 7" id="KW-0812">Transmembrane</keyword>
<dbReference type="Proteomes" id="UP001416858">
    <property type="component" value="Unassembled WGS sequence"/>
</dbReference>
<dbReference type="PANTHER" id="PTHR21248:SF22">
    <property type="entry name" value="PHOSPHOLIPASE D"/>
    <property type="match status" value="1"/>
</dbReference>